<feature type="domain" description="ATPase BadF/BadG/BcrA/BcrD type" evidence="1">
    <location>
        <begin position="5"/>
        <end position="271"/>
    </location>
</feature>
<dbReference type="Pfam" id="PF01869">
    <property type="entry name" value="BcrAD_BadFG"/>
    <property type="match status" value="1"/>
</dbReference>
<dbReference type="EMBL" id="FSRJ01000002">
    <property type="protein sequence ID" value="SIN86880.1"/>
    <property type="molecule type" value="Genomic_DNA"/>
</dbReference>
<dbReference type="Proteomes" id="UP000184699">
    <property type="component" value="Unassembled WGS sequence"/>
</dbReference>
<dbReference type="STRING" id="232089.SAMN05443544_1491"/>
<dbReference type="InterPro" id="IPR052519">
    <property type="entry name" value="Euk-type_GlcNAc_Kinase"/>
</dbReference>
<evidence type="ECO:0000313" key="2">
    <source>
        <dbReference type="EMBL" id="SIN86880.1"/>
    </source>
</evidence>
<dbReference type="PANTHER" id="PTHR43190:SF3">
    <property type="entry name" value="N-ACETYL-D-GLUCOSAMINE KINASE"/>
    <property type="match status" value="1"/>
</dbReference>
<dbReference type="InterPro" id="IPR043129">
    <property type="entry name" value="ATPase_NBD"/>
</dbReference>
<organism evidence="2 3">
    <name type="scientific">Agromyces cerinus subsp. cerinus</name>
    <dbReference type="NCBI Taxonomy" id="232089"/>
    <lineage>
        <taxon>Bacteria</taxon>
        <taxon>Bacillati</taxon>
        <taxon>Actinomycetota</taxon>
        <taxon>Actinomycetes</taxon>
        <taxon>Micrococcales</taxon>
        <taxon>Microbacteriaceae</taxon>
        <taxon>Agromyces</taxon>
    </lineage>
</organism>
<reference evidence="3" key="1">
    <citation type="submission" date="2016-11" db="EMBL/GenBank/DDBJ databases">
        <authorList>
            <person name="Varghese N."/>
            <person name="Submissions S."/>
        </authorList>
    </citation>
    <scope>NUCLEOTIDE SEQUENCE [LARGE SCALE GENOMIC DNA]</scope>
    <source>
        <strain evidence="3">DSM 8595</strain>
    </source>
</reference>
<protein>
    <submittedName>
        <fullName evidence="2">BadF-type ATPase</fullName>
    </submittedName>
</protein>
<dbReference type="PANTHER" id="PTHR43190">
    <property type="entry name" value="N-ACETYL-D-GLUCOSAMINE KINASE"/>
    <property type="match status" value="1"/>
</dbReference>
<evidence type="ECO:0000259" key="1">
    <source>
        <dbReference type="Pfam" id="PF01869"/>
    </source>
</evidence>
<dbReference type="SUPFAM" id="SSF53067">
    <property type="entry name" value="Actin-like ATPase domain"/>
    <property type="match status" value="1"/>
</dbReference>
<sequence length="326" mass="32324">MSLLLGIDIGGSGSRVAIRAGAGPRREFAGERIGVTAAGSSVPQTAIALLRRARDLWPEEFAGVDGVALGATGLATLVARPEALLQAMGAELAVGRAPSDRRPPAAVAIDAVTAHLGALGGGSGAIVALGTGAVALGTDGHEIWRRVDGWGHLLGDRGSGAWIGNRGLRAAIRAHDGVDASGSALLAAARARFGDPLGWPAQLYTRDDRAGVLAGFAPDVFALASDGDAAATTIVAAAGAEAARSGLAALASGLEPRLALTGGVVSAGGLLVSTFAETVAVLRPDVETVAPLGDPLDGALRLAGRAAVGGVASREPYVWADGGTLR</sequence>
<gene>
    <name evidence="2" type="ORF">SAMN05443544_1491</name>
</gene>
<dbReference type="Gene3D" id="3.30.420.40">
    <property type="match status" value="2"/>
</dbReference>
<dbReference type="InterPro" id="IPR002731">
    <property type="entry name" value="ATPase_BadF"/>
</dbReference>
<proteinExistence type="predicted"/>
<name>A0A1N6EV77_9MICO</name>
<keyword evidence="3" id="KW-1185">Reference proteome</keyword>
<dbReference type="RefSeq" id="WP_200802701.1">
    <property type="nucleotide sequence ID" value="NZ_FSRJ01000002.1"/>
</dbReference>
<evidence type="ECO:0000313" key="3">
    <source>
        <dbReference type="Proteomes" id="UP000184699"/>
    </source>
</evidence>
<dbReference type="AlphaFoldDB" id="A0A1N6EV77"/>
<accession>A0A1N6EV77</accession>